<feature type="compositionally biased region" description="Basic residues" evidence="1">
    <location>
        <begin position="35"/>
        <end position="46"/>
    </location>
</feature>
<dbReference type="EMBL" id="CADCTW010000153">
    <property type="protein sequence ID" value="CAA9344409.1"/>
    <property type="molecule type" value="Genomic_DNA"/>
</dbReference>
<feature type="non-terminal residue" evidence="2">
    <location>
        <position position="1"/>
    </location>
</feature>
<feature type="compositionally biased region" description="Basic and acidic residues" evidence="1">
    <location>
        <begin position="47"/>
        <end position="59"/>
    </location>
</feature>
<dbReference type="AlphaFoldDB" id="A0A6J4LWW3"/>
<dbReference type="GO" id="GO:0005840">
    <property type="term" value="C:ribosome"/>
    <property type="evidence" value="ECO:0007669"/>
    <property type="project" value="UniProtKB-KW"/>
</dbReference>
<accession>A0A6J4LWW3</accession>
<feature type="compositionally biased region" description="Basic residues" evidence="1">
    <location>
        <begin position="95"/>
        <end position="104"/>
    </location>
</feature>
<evidence type="ECO:0000256" key="1">
    <source>
        <dbReference type="SAM" id="MobiDB-lite"/>
    </source>
</evidence>
<sequence length="104" mass="11989">VRHHPHRRQAVPCRAGQDASHSVRRHRAGAEPYVRRRPPGRRRRHREGGDPHGCRCSRDRRGRAPRQGRKDHHLQVQAPQELPPEAGPPAEVHRSAHQRRQPGL</sequence>
<organism evidence="2">
    <name type="scientific">uncultured Gemmatimonadota bacterium</name>
    <dbReference type="NCBI Taxonomy" id="203437"/>
    <lineage>
        <taxon>Bacteria</taxon>
        <taxon>Pseudomonadati</taxon>
        <taxon>Gemmatimonadota</taxon>
        <taxon>environmental samples</taxon>
    </lineage>
</organism>
<keyword evidence="2" id="KW-0687">Ribonucleoprotein</keyword>
<evidence type="ECO:0000313" key="2">
    <source>
        <dbReference type="EMBL" id="CAA9344409.1"/>
    </source>
</evidence>
<gene>
    <name evidence="2" type="ORF">AVDCRST_MAG68-3262</name>
</gene>
<feature type="region of interest" description="Disordered" evidence="1">
    <location>
        <begin position="1"/>
        <end position="104"/>
    </location>
</feature>
<protein>
    <submittedName>
        <fullName evidence="2">LSU ribosomal protein L21p</fullName>
    </submittedName>
</protein>
<proteinExistence type="predicted"/>
<reference evidence="2" key="1">
    <citation type="submission" date="2020-02" db="EMBL/GenBank/DDBJ databases">
        <authorList>
            <person name="Meier V. D."/>
        </authorList>
    </citation>
    <scope>NUCLEOTIDE SEQUENCE</scope>
    <source>
        <strain evidence="2">AVDCRST_MAG68</strain>
    </source>
</reference>
<name>A0A6J4LWW3_9BACT</name>
<keyword evidence="2" id="KW-0689">Ribosomal protein</keyword>
<feature type="non-terminal residue" evidence="2">
    <location>
        <position position="104"/>
    </location>
</feature>
<feature type="compositionally biased region" description="Basic residues" evidence="1">
    <location>
        <begin position="60"/>
        <end position="72"/>
    </location>
</feature>